<name>A0ABZ1AM26_AROEV</name>
<sequence length="119" mass="12340">MRPAHKFPVKLKTGEMPANFVRGFVATGLLAALQEPAGRATPTAGRTVLKQALQGGTALAAGCAAADAWQRQDLRGVLMAVAGGAAGLAAIDYLARKSARRNGKREKLLGQEETQESAA</sequence>
<dbReference type="Proteomes" id="UP001626593">
    <property type="component" value="Chromosome"/>
</dbReference>
<proteinExistence type="predicted"/>
<dbReference type="RefSeq" id="WP_211167146.1">
    <property type="nucleotide sequence ID" value="NZ_CAWPLS010000209.1"/>
</dbReference>
<evidence type="ECO:0000313" key="1">
    <source>
        <dbReference type="EMBL" id="WRL46902.1"/>
    </source>
</evidence>
<protein>
    <submittedName>
        <fullName evidence="1">Uncharacterized protein</fullName>
    </submittedName>
</protein>
<keyword evidence="2" id="KW-1185">Reference proteome</keyword>
<organism evidence="1 2">
    <name type="scientific">Aromatoleum evansii</name>
    <name type="common">Azoarcus evansii</name>
    <dbReference type="NCBI Taxonomy" id="59406"/>
    <lineage>
        <taxon>Bacteria</taxon>
        <taxon>Pseudomonadati</taxon>
        <taxon>Pseudomonadota</taxon>
        <taxon>Betaproteobacteria</taxon>
        <taxon>Rhodocyclales</taxon>
        <taxon>Rhodocyclaceae</taxon>
        <taxon>Aromatoleum</taxon>
    </lineage>
</organism>
<dbReference type="EMBL" id="CP141259">
    <property type="protein sequence ID" value="WRL46902.1"/>
    <property type="molecule type" value="Genomic_DNA"/>
</dbReference>
<gene>
    <name evidence="1" type="ORF">U5817_02285</name>
</gene>
<reference evidence="1 2" key="1">
    <citation type="submission" date="2023-12" db="EMBL/GenBank/DDBJ databases">
        <title>A. evansii MAY27, complete genome.</title>
        <authorList>
            <person name="Wang Y."/>
        </authorList>
    </citation>
    <scope>NUCLEOTIDE SEQUENCE [LARGE SCALE GENOMIC DNA]</scope>
    <source>
        <strain evidence="1 2">MAY27</strain>
    </source>
</reference>
<accession>A0ABZ1AM26</accession>
<evidence type="ECO:0000313" key="2">
    <source>
        <dbReference type="Proteomes" id="UP001626593"/>
    </source>
</evidence>